<proteinExistence type="predicted"/>
<dbReference type="AlphaFoldDB" id="A0A1I2B7Q8"/>
<accession>A0A1I2B7Q8</accession>
<dbReference type="EMBL" id="FOMT01000003">
    <property type="protein sequence ID" value="SFE51353.1"/>
    <property type="molecule type" value="Genomic_DNA"/>
</dbReference>
<gene>
    <name evidence="1" type="ORF">SAMN05216378_3379</name>
</gene>
<reference evidence="2" key="1">
    <citation type="submission" date="2016-10" db="EMBL/GenBank/DDBJ databases">
        <authorList>
            <person name="Varghese N."/>
            <person name="Submissions S."/>
        </authorList>
    </citation>
    <scope>NUCLEOTIDE SEQUENCE [LARGE SCALE GENOMIC DNA]</scope>
    <source>
        <strain evidence="2">CGMCC 1.10784</strain>
    </source>
</reference>
<dbReference type="STRING" id="1045775.SAMN05216378_3379"/>
<keyword evidence="2" id="KW-1185">Reference proteome</keyword>
<evidence type="ECO:0000313" key="1">
    <source>
        <dbReference type="EMBL" id="SFE51353.1"/>
    </source>
</evidence>
<evidence type="ECO:0000313" key="2">
    <source>
        <dbReference type="Proteomes" id="UP000198855"/>
    </source>
</evidence>
<organism evidence="1 2">
    <name type="scientific">Paenibacillus catalpae</name>
    <dbReference type="NCBI Taxonomy" id="1045775"/>
    <lineage>
        <taxon>Bacteria</taxon>
        <taxon>Bacillati</taxon>
        <taxon>Bacillota</taxon>
        <taxon>Bacilli</taxon>
        <taxon>Bacillales</taxon>
        <taxon>Paenibacillaceae</taxon>
        <taxon>Paenibacillus</taxon>
    </lineage>
</organism>
<sequence>MDIPALSVSMSHSKLMNDVGISVLKMAKDHTTQQSQQLVQMMMQSVQPHLGGHIDLRA</sequence>
<dbReference type="OrthoDB" id="1924973at2"/>
<name>A0A1I2B7Q8_9BACL</name>
<dbReference type="Pfam" id="PF14070">
    <property type="entry name" value="YjfB_motility"/>
    <property type="match status" value="1"/>
</dbReference>
<dbReference type="InterPro" id="IPR025906">
    <property type="entry name" value="YjfB_motility"/>
</dbReference>
<protein>
    <submittedName>
        <fullName evidence="1">Putative motility protein</fullName>
    </submittedName>
</protein>
<dbReference type="Proteomes" id="UP000198855">
    <property type="component" value="Unassembled WGS sequence"/>
</dbReference>